<dbReference type="NCBIfam" id="TIGR04023">
    <property type="entry name" value="PPOX_MSMEG_5819"/>
    <property type="match status" value="1"/>
</dbReference>
<dbReference type="RefSeq" id="WP_111180252.1">
    <property type="nucleotide sequence ID" value="NZ_POUD01000070.1"/>
</dbReference>
<feature type="domain" description="Pyridoxamine 5'-phosphate oxidase N-terminal" evidence="2">
    <location>
        <begin position="5"/>
        <end position="106"/>
    </location>
</feature>
<comment type="caution">
    <text evidence="3">The sequence shown here is derived from an EMBL/GenBank/DDBJ whole genome shotgun (WGS) entry which is preliminary data.</text>
</comment>
<reference evidence="3 4" key="1">
    <citation type="submission" date="2018-01" db="EMBL/GenBank/DDBJ databases">
        <title>Draft genome sequence of Nonomuraea sp. KC333.</title>
        <authorList>
            <person name="Sahin N."/>
            <person name="Saygin H."/>
            <person name="Ay H."/>
        </authorList>
    </citation>
    <scope>NUCLEOTIDE SEQUENCE [LARGE SCALE GENOMIC DNA]</scope>
    <source>
        <strain evidence="3 4">KC333</strain>
    </source>
</reference>
<dbReference type="EMBL" id="POUD01000070">
    <property type="protein sequence ID" value="PZG17244.1"/>
    <property type="molecule type" value="Genomic_DNA"/>
</dbReference>
<evidence type="ECO:0000256" key="1">
    <source>
        <dbReference type="ARBA" id="ARBA00023002"/>
    </source>
</evidence>
<dbReference type="InterPro" id="IPR024031">
    <property type="entry name" value="MSMEG_5819/OxyR"/>
</dbReference>
<dbReference type="SUPFAM" id="SSF50475">
    <property type="entry name" value="FMN-binding split barrel"/>
    <property type="match status" value="1"/>
</dbReference>
<evidence type="ECO:0000259" key="2">
    <source>
        <dbReference type="Pfam" id="PF01243"/>
    </source>
</evidence>
<dbReference type="InterPro" id="IPR011576">
    <property type="entry name" value="Pyridox_Oxase_N"/>
</dbReference>
<dbReference type="Gene3D" id="2.30.110.10">
    <property type="entry name" value="Electron Transport, Fmn-binding Protein, Chain A"/>
    <property type="match status" value="1"/>
</dbReference>
<dbReference type="InterPro" id="IPR012349">
    <property type="entry name" value="Split_barrel_FMN-bd"/>
</dbReference>
<dbReference type="AlphaFoldDB" id="A0A2W2FQA3"/>
<sequence length="130" mass="13781">MTFTPAELDYLATQPLGRLATVAPDGQVQNNPTGFFVDAASGTITIGGHALGISKKFRNVQAGSTVSFVVDDLATVDPWAPRGIEIRGTAVALTDQEPPAPFFSREIIRITPSRIVSWGLDGPRASRSVS</sequence>
<dbReference type="PANTHER" id="PTHR35176:SF6">
    <property type="entry name" value="HEME OXYGENASE HI_0854-RELATED"/>
    <property type="match status" value="1"/>
</dbReference>
<accession>A0A2W2FQA3</accession>
<keyword evidence="4" id="KW-1185">Reference proteome</keyword>
<dbReference type="GO" id="GO:0070967">
    <property type="term" value="F:coenzyme F420 binding"/>
    <property type="evidence" value="ECO:0007669"/>
    <property type="project" value="TreeGrafter"/>
</dbReference>
<dbReference type="InterPro" id="IPR052019">
    <property type="entry name" value="F420H2_bilvrd_red/Heme_oxyg"/>
</dbReference>
<name>A0A2W2FQA3_9ACTN</name>
<protein>
    <submittedName>
        <fullName evidence="3">PPOX class F420-dependent oxidoreductase</fullName>
    </submittedName>
</protein>
<dbReference type="Proteomes" id="UP000249304">
    <property type="component" value="Unassembled WGS sequence"/>
</dbReference>
<dbReference type="GO" id="GO:0005829">
    <property type="term" value="C:cytosol"/>
    <property type="evidence" value="ECO:0007669"/>
    <property type="project" value="TreeGrafter"/>
</dbReference>
<gene>
    <name evidence="3" type="ORF">C1J01_18630</name>
</gene>
<organism evidence="3 4">
    <name type="scientific">Nonomuraea aridisoli</name>
    <dbReference type="NCBI Taxonomy" id="2070368"/>
    <lineage>
        <taxon>Bacteria</taxon>
        <taxon>Bacillati</taxon>
        <taxon>Actinomycetota</taxon>
        <taxon>Actinomycetes</taxon>
        <taxon>Streptosporangiales</taxon>
        <taxon>Streptosporangiaceae</taxon>
        <taxon>Nonomuraea</taxon>
    </lineage>
</organism>
<proteinExistence type="predicted"/>
<dbReference type="PANTHER" id="PTHR35176">
    <property type="entry name" value="HEME OXYGENASE HI_0854-RELATED"/>
    <property type="match status" value="1"/>
</dbReference>
<keyword evidence="1" id="KW-0560">Oxidoreductase</keyword>
<dbReference type="GO" id="GO:0016627">
    <property type="term" value="F:oxidoreductase activity, acting on the CH-CH group of donors"/>
    <property type="evidence" value="ECO:0007669"/>
    <property type="project" value="TreeGrafter"/>
</dbReference>
<evidence type="ECO:0000313" key="3">
    <source>
        <dbReference type="EMBL" id="PZG17244.1"/>
    </source>
</evidence>
<dbReference type="OrthoDB" id="3693562at2"/>
<evidence type="ECO:0000313" key="4">
    <source>
        <dbReference type="Proteomes" id="UP000249304"/>
    </source>
</evidence>
<dbReference type="Pfam" id="PF01243">
    <property type="entry name" value="PNPOx_N"/>
    <property type="match status" value="1"/>
</dbReference>